<protein>
    <submittedName>
        <fullName evidence="2">Uncharacterized protein</fullName>
    </submittedName>
</protein>
<feature type="compositionally biased region" description="Basic residues" evidence="1">
    <location>
        <begin position="73"/>
        <end position="83"/>
    </location>
</feature>
<reference evidence="2 3" key="1">
    <citation type="journal article" date="2019" name="Sci. Rep.">
        <title>Orb-weaving spider Araneus ventricosus genome elucidates the spidroin gene catalogue.</title>
        <authorList>
            <person name="Kono N."/>
            <person name="Nakamura H."/>
            <person name="Ohtoshi R."/>
            <person name="Moran D.A.P."/>
            <person name="Shinohara A."/>
            <person name="Yoshida Y."/>
            <person name="Fujiwara M."/>
            <person name="Mori M."/>
            <person name="Tomita M."/>
            <person name="Arakawa K."/>
        </authorList>
    </citation>
    <scope>NUCLEOTIDE SEQUENCE [LARGE SCALE GENOMIC DNA]</scope>
</reference>
<name>A0A4Y2KAP1_ARAVE</name>
<evidence type="ECO:0000256" key="1">
    <source>
        <dbReference type="SAM" id="MobiDB-lite"/>
    </source>
</evidence>
<accession>A0A4Y2KAP1</accession>
<dbReference type="EMBL" id="BGPR01113683">
    <property type="protein sequence ID" value="GBM98775.1"/>
    <property type="molecule type" value="Genomic_DNA"/>
</dbReference>
<dbReference type="AlphaFoldDB" id="A0A4Y2KAP1"/>
<keyword evidence="3" id="KW-1185">Reference proteome</keyword>
<gene>
    <name evidence="2" type="ORF">AVEN_146249_1</name>
</gene>
<evidence type="ECO:0000313" key="3">
    <source>
        <dbReference type="Proteomes" id="UP000499080"/>
    </source>
</evidence>
<feature type="region of interest" description="Disordered" evidence="1">
    <location>
        <begin position="1"/>
        <end position="26"/>
    </location>
</feature>
<organism evidence="2 3">
    <name type="scientific">Araneus ventricosus</name>
    <name type="common">Orbweaver spider</name>
    <name type="synonym">Epeira ventricosa</name>
    <dbReference type="NCBI Taxonomy" id="182803"/>
    <lineage>
        <taxon>Eukaryota</taxon>
        <taxon>Metazoa</taxon>
        <taxon>Ecdysozoa</taxon>
        <taxon>Arthropoda</taxon>
        <taxon>Chelicerata</taxon>
        <taxon>Arachnida</taxon>
        <taxon>Araneae</taxon>
        <taxon>Araneomorphae</taxon>
        <taxon>Entelegynae</taxon>
        <taxon>Araneoidea</taxon>
        <taxon>Araneidae</taxon>
        <taxon>Araneus</taxon>
    </lineage>
</organism>
<proteinExistence type="predicted"/>
<sequence length="83" mass="8963">MARGLVSASVASRVKHQRKGKWSDGVSASIHKCTAKPCAVGTARLFGIPPTTVHKCEPRATRGLLSQTPSKQGLKRFHSRRAN</sequence>
<comment type="caution">
    <text evidence="2">The sequence shown here is derived from an EMBL/GenBank/DDBJ whole genome shotgun (WGS) entry which is preliminary data.</text>
</comment>
<feature type="region of interest" description="Disordered" evidence="1">
    <location>
        <begin position="60"/>
        <end position="83"/>
    </location>
</feature>
<dbReference type="Proteomes" id="UP000499080">
    <property type="component" value="Unassembled WGS sequence"/>
</dbReference>
<evidence type="ECO:0000313" key="2">
    <source>
        <dbReference type="EMBL" id="GBM98775.1"/>
    </source>
</evidence>